<keyword evidence="1" id="KW-1133">Transmembrane helix</keyword>
<evidence type="ECO:0008006" key="4">
    <source>
        <dbReference type="Google" id="ProtNLM"/>
    </source>
</evidence>
<evidence type="ECO:0000256" key="1">
    <source>
        <dbReference type="SAM" id="Phobius"/>
    </source>
</evidence>
<dbReference type="OrthoDB" id="2989757at2"/>
<proteinExistence type="predicted"/>
<protein>
    <recommendedName>
        <fullName evidence="4">DUF2627 domain-containing protein</fullName>
    </recommendedName>
</protein>
<evidence type="ECO:0000313" key="3">
    <source>
        <dbReference type="Proteomes" id="UP000284219"/>
    </source>
</evidence>
<dbReference type="Pfam" id="PF11118">
    <property type="entry name" value="DUF2627"/>
    <property type="match status" value="1"/>
</dbReference>
<dbReference type="AlphaFoldDB" id="A0A419SPA2"/>
<feature type="transmembrane region" description="Helical" evidence="1">
    <location>
        <begin position="47"/>
        <end position="67"/>
    </location>
</feature>
<keyword evidence="1" id="KW-0472">Membrane</keyword>
<keyword evidence="3" id="KW-1185">Reference proteome</keyword>
<organism evidence="2 3">
    <name type="scientific">Ammoniphilus oxalaticus</name>
    <dbReference type="NCBI Taxonomy" id="66863"/>
    <lineage>
        <taxon>Bacteria</taxon>
        <taxon>Bacillati</taxon>
        <taxon>Bacillota</taxon>
        <taxon>Bacilli</taxon>
        <taxon>Bacillales</taxon>
        <taxon>Paenibacillaceae</taxon>
        <taxon>Aneurinibacillus group</taxon>
        <taxon>Ammoniphilus</taxon>
    </lineage>
</organism>
<comment type="caution">
    <text evidence="2">The sequence shown here is derived from an EMBL/GenBank/DDBJ whole genome shotgun (WGS) entry which is preliminary data.</text>
</comment>
<reference evidence="2 3" key="1">
    <citation type="submission" date="2016-08" db="EMBL/GenBank/DDBJ databases">
        <title>Novel Firmicute Genomes.</title>
        <authorList>
            <person name="Poppleton D.I."/>
            <person name="Gribaldo S."/>
        </authorList>
    </citation>
    <scope>NUCLEOTIDE SEQUENCE [LARGE SCALE GENOMIC DNA]</scope>
    <source>
        <strain evidence="2 3">RAOx-1</strain>
    </source>
</reference>
<sequence length="84" mass="9382">MLLAQRLLAVLIIVIPGIMAGYGWNLMRDAIFANFTAAGTPFPVLKLIGGLTLFLLGTFFIAGFFLYRDKKKKLLLSQHENPDR</sequence>
<feature type="transmembrane region" description="Helical" evidence="1">
    <location>
        <begin position="7"/>
        <end position="27"/>
    </location>
</feature>
<dbReference type="Proteomes" id="UP000284219">
    <property type="component" value="Unassembled WGS sequence"/>
</dbReference>
<name>A0A419SPA2_9BACL</name>
<keyword evidence="1" id="KW-0812">Transmembrane</keyword>
<evidence type="ECO:0000313" key="2">
    <source>
        <dbReference type="EMBL" id="RKD26031.1"/>
    </source>
</evidence>
<dbReference type="EMBL" id="MCHY01000006">
    <property type="protein sequence ID" value="RKD26031.1"/>
    <property type="molecule type" value="Genomic_DNA"/>
</dbReference>
<accession>A0A419SPA2</accession>
<dbReference type="InterPro" id="IPR020138">
    <property type="entry name" value="Uncharacterised_YqzF"/>
</dbReference>
<gene>
    <name evidence="2" type="ORF">BEP19_01260</name>
</gene>